<keyword evidence="3 5" id="KW-0808">Transferase</keyword>
<dbReference type="HAMAP" id="MF_00182">
    <property type="entry name" value="Formyl_trans"/>
    <property type="match status" value="1"/>
</dbReference>
<dbReference type="InterPro" id="IPR001555">
    <property type="entry name" value="GART_AS"/>
</dbReference>
<comment type="catalytic activity">
    <reaction evidence="5">
        <text>L-methionyl-tRNA(fMet) + (6R)-10-formyltetrahydrofolate = N-formyl-L-methionyl-tRNA(fMet) + (6S)-5,6,7,8-tetrahydrofolate + H(+)</text>
        <dbReference type="Rhea" id="RHEA:24380"/>
        <dbReference type="Rhea" id="RHEA-COMP:9952"/>
        <dbReference type="Rhea" id="RHEA-COMP:9953"/>
        <dbReference type="ChEBI" id="CHEBI:15378"/>
        <dbReference type="ChEBI" id="CHEBI:57453"/>
        <dbReference type="ChEBI" id="CHEBI:78530"/>
        <dbReference type="ChEBI" id="CHEBI:78844"/>
        <dbReference type="ChEBI" id="CHEBI:195366"/>
        <dbReference type="EC" id="2.1.2.9"/>
    </reaction>
</comment>
<dbReference type="SUPFAM" id="SSF53328">
    <property type="entry name" value="Formyltransferase"/>
    <property type="match status" value="1"/>
</dbReference>
<dbReference type="InterPro" id="IPR002376">
    <property type="entry name" value="Formyl_transf_N"/>
</dbReference>
<proteinExistence type="inferred from homology"/>
<dbReference type="InterPro" id="IPR036477">
    <property type="entry name" value="Formyl_transf_N_sf"/>
</dbReference>
<feature type="domain" description="Formyl transferase C-terminal" evidence="8">
    <location>
        <begin position="210"/>
        <end position="304"/>
    </location>
</feature>
<dbReference type="NCBIfam" id="TIGR00460">
    <property type="entry name" value="fmt"/>
    <property type="match status" value="1"/>
</dbReference>
<feature type="binding site" evidence="5">
    <location>
        <begin position="117"/>
        <end position="120"/>
    </location>
    <ligand>
        <name>(6S)-5,6,7,8-tetrahydrofolate</name>
        <dbReference type="ChEBI" id="CHEBI:57453"/>
    </ligand>
</feature>
<dbReference type="Proteomes" id="UP000286287">
    <property type="component" value="Unassembled WGS sequence"/>
</dbReference>
<comment type="caution">
    <text evidence="9">The sequence shown here is derived from an EMBL/GenBank/DDBJ whole genome shotgun (WGS) entry which is preliminary data.</text>
</comment>
<feature type="signal peptide" evidence="6">
    <location>
        <begin position="1"/>
        <end position="20"/>
    </location>
</feature>
<dbReference type="EMBL" id="QYUJ01000014">
    <property type="protein sequence ID" value="RJF72300.1"/>
    <property type="molecule type" value="Genomic_DNA"/>
</dbReference>
<accession>A0A418V884</accession>
<evidence type="ECO:0000313" key="10">
    <source>
        <dbReference type="Proteomes" id="UP000286287"/>
    </source>
</evidence>
<evidence type="ECO:0000259" key="8">
    <source>
        <dbReference type="Pfam" id="PF02911"/>
    </source>
</evidence>
<dbReference type="InterPro" id="IPR011034">
    <property type="entry name" value="Formyl_transferase-like_C_sf"/>
</dbReference>
<dbReference type="PANTHER" id="PTHR11138">
    <property type="entry name" value="METHIONYL-TRNA FORMYLTRANSFERASE"/>
    <property type="match status" value="1"/>
</dbReference>
<evidence type="ECO:0000256" key="5">
    <source>
        <dbReference type="HAMAP-Rule" id="MF_00182"/>
    </source>
</evidence>
<dbReference type="InterPro" id="IPR005793">
    <property type="entry name" value="Formyl_trans_C"/>
</dbReference>
<sequence>MTAPRFALPRVAFFGSPAFAVPVLDAIRAEFEVVLVVAQPDKPVGRGLKLTPPPVAARATELAIPLAQPTKLRRNEAFARQLRESGAEVAVTCAYGKILPGSVLSIPRYGFLNTHTSLLPKYRGAAPIQWALIEGETVTGTTIMQTDEGMDTGPILLQEELPVPADWTSLELSDALSAQAARLIVQALHGLGSLTPRPQDDRAATHAGMLDKEHGFVRWTDTAAQVVNRYRGVAAWPQTTAFLNGARLKLNGLSLTEGHGPPGEVLRVDDTGLTVACGVGAVHIRTVQPEAKKPQPAQVWAQGAGVHPGTRFAISGNPAPPDPVP</sequence>
<dbReference type="CDD" id="cd08646">
    <property type="entry name" value="FMT_core_Met-tRNA-FMT_N"/>
    <property type="match status" value="1"/>
</dbReference>
<dbReference type="GO" id="GO:0004479">
    <property type="term" value="F:methionyl-tRNA formyltransferase activity"/>
    <property type="evidence" value="ECO:0007669"/>
    <property type="project" value="UniProtKB-UniRule"/>
</dbReference>
<evidence type="ECO:0000259" key="7">
    <source>
        <dbReference type="Pfam" id="PF00551"/>
    </source>
</evidence>
<evidence type="ECO:0000313" key="9">
    <source>
        <dbReference type="EMBL" id="RJF72300.1"/>
    </source>
</evidence>
<comment type="function">
    <text evidence="5">Attaches a formyl group to the free amino group of methionyl-tRNA(fMet). The formyl group appears to play a dual role in the initiator identity of N-formylmethionyl-tRNA by promoting its recognition by IF2 and preventing the misappropriation of this tRNA by the elongation apparatus.</text>
</comment>
<name>A0A418V884_9DEIO</name>
<dbReference type="Pfam" id="PF00551">
    <property type="entry name" value="Formyl_trans_N"/>
    <property type="match status" value="1"/>
</dbReference>
<dbReference type="InterPro" id="IPR005794">
    <property type="entry name" value="Fmt"/>
</dbReference>
<dbReference type="InterPro" id="IPR041711">
    <property type="entry name" value="Met-tRNA-FMT_N"/>
</dbReference>
<protein>
    <recommendedName>
        <fullName evidence="2 5">Methionyl-tRNA formyltransferase</fullName>
        <ecNumber evidence="2 5">2.1.2.9</ecNumber>
    </recommendedName>
</protein>
<dbReference type="EC" id="2.1.2.9" evidence="2 5"/>
<dbReference type="SUPFAM" id="SSF50486">
    <property type="entry name" value="FMT C-terminal domain-like"/>
    <property type="match status" value="1"/>
</dbReference>
<evidence type="ECO:0000256" key="1">
    <source>
        <dbReference type="ARBA" id="ARBA00010699"/>
    </source>
</evidence>
<dbReference type="PROSITE" id="PS00373">
    <property type="entry name" value="GART"/>
    <property type="match status" value="1"/>
</dbReference>
<dbReference type="AlphaFoldDB" id="A0A418V884"/>
<dbReference type="PANTHER" id="PTHR11138:SF5">
    <property type="entry name" value="METHIONYL-TRNA FORMYLTRANSFERASE, MITOCHONDRIAL"/>
    <property type="match status" value="1"/>
</dbReference>
<organism evidence="9 10">
    <name type="scientific">Deinococcus cavernae</name>
    <dbReference type="NCBI Taxonomy" id="2320857"/>
    <lineage>
        <taxon>Bacteria</taxon>
        <taxon>Thermotogati</taxon>
        <taxon>Deinococcota</taxon>
        <taxon>Deinococci</taxon>
        <taxon>Deinococcales</taxon>
        <taxon>Deinococcaceae</taxon>
        <taxon>Deinococcus</taxon>
    </lineage>
</organism>
<evidence type="ECO:0000256" key="4">
    <source>
        <dbReference type="ARBA" id="ARBA00022917"/>
    </source>
</evidence>
<dbReference type="InterPro" id="IPR044135">
    <property type="entry name" value="Met-tRNA-FMT_C"/>
</dbReference>
<reference evidence="9 10" key="1">
    <citation type="submission" date="2018-09" db="EMBL/GenBank/DDBJ databases">
        <authorList>
            <person name="Zhu H."/>
        </authorList>
    </citation>
    <scope>NUCLEOTIDE SEQUENCE [LARGE SCALE GENOMIC DNA]</scope>
    <source>
        <strain evidence="9 10">K2S05-167</strain>
    </source>
</reference>
<evidence type="ECO:0000256" key="3">
    <source>
        <dbReference type="ARBA" id="ARBA00022679"/>
    </source>
</evidence>
<dbReference type="OrthoDB" id="9802815at2"/>
<evidence type="ECO:0000256" key="6">
    <source>
        <dbReference type="SAM" id="SignalP"/>
    </source>
</evidence>
<evidence type="ECO:0000256" key="2">
    <source>
        <dbReference type="ARBA" id="ARBA00012261"/>
    </source>
</evidence>
<dbReference type="GO" id="GO:0005829">
    <property type="term" value="C:cytosol"/>
    <property type="evidence" value="ECO:0007669"/>
    <property type="project" value="TreeGrafter"/>
</dbReference>
<comment type="similarity">
    <text evidence="1 5">Belongs to the Fmt family.</text>
</comment>
<feature type="domain" description="Formyl transferase N-terminal" evidence="7">
    <location>
        <begin position="10"/>
        <end position="188"/>
    </location>
</feature>
<dbReference type="Gene3D" id="3.40.50.12230">
    <property type="match status" value="1"/>
</dbReference>
<keyword evidence="10" id="KW-1185">Reference proteome</keyword>
<feature type="chain" id="PRO_5019241186" description="Methionyl-tRNA formyltransferase" evidence="6">
    <location>
        <begin position="21"/>
        <end position="325"/>
    </location>
</feature>
<dbReference type="Pfam" id="PF02911">
    <property type="entry name" value="Formyl_trans_C"/>
    <property type="match status" value="1"/>
</dbReference>
<keyword evidence="4 5" id="KW-0648">Protein biosynthesis</keyword>
<gene>
    <name evidence="5" type="primary">fmt</name>
    <name evidence="9" type="ORF">D3875_12810</name>
</gene>
<keyword evidence="6" id="KW-0732">Signal</keyword>
<dbReference type="CDD" id="cd08704">
    <property type="entry name" value="Met_tRNA_FMT_C"/>
    <property type="match status" value="1"/>
</dbReference>